<dbReference type="InterPro" id="IPR010144">
    <property type="entry name" value="CRISPR-assoc_prot_Csd1-typ"/>
</dbReference>
<comment type="caution">
    <text evidence="1">The sequence shown here is derived from an EMBL/GenBank/DDBJ whole genome shotgun (WGS) entry which is preliminary data.</text>
</comment>
<dbReference type="Proteomes" id="UP000540412">
    <property type="component" value="Unassembled WGS sequence"/>
</dbReference>
<dbReference type="Pfam" id="PF09709">
    <property type="entry name" value="Cas_Csd1"/>
    <property type="match status" value="1"/>
</dbReference>
<name>A0A7W9UG19_9NOCA</name>
<protein>
    <submittedName>
        <fullName evidence="1">CRISPR-associated protein Csd1</fullName>
    </submittedName>
</protein>
<evidence type="ECO:0000313" key="1">
    <source>
        <dbReference type="EMBL" id="MBB5911265.1"/>
    </source>
</evidence>
<sequence length="603" mass="66463">MLITALVALSTREGDTRDHYQRERPVRWVISIDPAAGTAALIDRATAEHKSGSPIPTPYLVRSGQKPPPMFLVDTAEYVFGVAKDDTEKSYTDAIQRNDAYLDLLRDWAHSTPDPVARIVDEFFTREGHLTLLGRLDEAKERELTSGALVGVMVDEHWAHRRDSAVEFWTGVAGARKKSGSDGLCLACGEPGPLLTSMPQMIAGALIPVGVDNKGRPKRGRDAAIVSINTPAQGRSGTIKLANTPLCADCGNGAMAALTDLLSDPDQRRRGEDTVITWWLREPDDTSWMDLDAPVRETVEALLAQAHRGVHTGADDREDDEDDDSNQFYALTLSANRSRVIVRDWMDIPVPRIKRRLAAWFNDHQSTQLWADGTHYVALRAMVGATGRWDHHRNTYVPGSSIHGIEKDLLRCALHGTAPPPHLVAGLLHRIRNDHHVDLPRVALLRLAANRSPYLTRNEEKIMPGLDETATDPAYVWGRMFAVLEAIQSAAIPGINATIRDRYFTAAMIQPATTMRRLRTNANAHIKKLTGRDATKGKGIALDRRLAQLTELLDRDTGIPENLDGRGQSQFILGYDHQRAADLTAVRKAKAAKQTETGDAPAA</sequence>
<dbReference type="RefSeq" id="WP_040749307.1">
    <property type="nucleotide sequence ID" value="NZ_JACHIT010000001.1"/>
</dbReference>
<organism evidence="1 2">
    <name type="scientific">Nocardia transvalensis</name>
    <dbReference type="NCBI Taxonomy" id="37333"/>
    <lineage>
        <taxon>Bacteria</taxon>
        <taxon>Bacillati</taxon>
        <taxon>Actinomycetota</taxon>
        <taxon>Actinomycetes</taxon>
        <taxon>Mycobacteriales</taxon>
        <taxon>Nocardiaceae</taxon>
        <taxon>Nocardia</taxon>
    </lineage>
</organism>
<dbReference type="NCBIfam" id="TIGR01863">
    <property type="entry name" value="cas_Csd1"/>
    <property type="match status" value="1"/>
</dbReference>
<accession>A0A7W9UG19</accession>
<gene>
    <name evidence="1" type="ORF">BJY24_000132</name>
</gene>
<reference evidence="1 2" key="1">
    <citation type="submission" date="2020-08" db="EMBL/GenBank/DDBJ databases">
        <title>Sequencing the genomes of 1000 actinobacteria strains.</title>
        <authorList>
            <person name="Klenk H.-P."/>
        </authorList>
    </citation>
    <scope>NUCLEOTIDE SEQUENCE [LARGE SCALE GENOMIC DNA]</scope>
    <source>
        <strain evidence="1 2">DSM 43582</strain>
    </source>
</reference>
<evidence type="ECO:0000313" key="2">
    <source>
        <dbReference type="Proteomes" id="UP000540412"/>
    </source>
</evidence>
<dbReference type="AlphaFoldDB" id="A0A7W9UG19"/>
<proteinExistence type="predicted"/>
<dbReference type="EMBL" id="JACHIT010000001">
    <property type="protein sequence ID" value="MBB5911265.1"/>
    <property type="molecule type" value="Genomic_DNA"/>
</dbReference>
<keyword evidence="2" id="KW-1185">Reference proteome</keyword>